<dbReference type="InterPro" id="IPR019991">
    <property type="entry name" value="GTP-bd_ribosome_bgen"/>
</dbReference>
<keyword evidence="6" id="KW-1185">Reference proteome</keyword>
<reference evidence="5" key="1">
    <citation type="submission" date="2021-02" db="EMBL/GenBank/DDBJ databases">
        <title>Strain Y2R2, a novel species of the genus Halomonas.</title>
        <authorList>
            <person name="Huang H."/>
        </authorList>
    </citation>
    <scope>NUCLEOTIDE SEQUENCE</scope>
    <source>
        <strain evidence="5">Y2R2</strain>
    </source>
</reference>
<dbReference type="FunFam" id="3.40.50.300:FF:000590">
    <property type="entry name" value="Ribosome biogenesis GTPase A"/>
    <property type="match status" value="1"/>
</dbReference>
<feature type="domain" description="G" evidence="4">
    <location>
        <begin position="114"/>
        <end position="178"/>
    </location>
</feature>
<evidence type="ECO:0000256" key="3">
    <source>
        <dbReference type="SAM" id="MobiDB-lite"/>
    </source>
</evidence>
<dbReference type="InterPro" id="IPR006073">
    <property type="entry name" value="GTP-bd"/>
</dbReference>
<evidence type="ECO:0000313" key="5">
    <source>
        <dbReference type="EMBL" id="QEM81148.1"/>
    </source>
</evidence>
<gene>
    <name evidence="5" type="primary">ylqF</name>
    <name evidence="5" type="ORF">E4T21_06010</name>
</gene>
<dbReference type="GO" id="GO:0006412">
    <property type="term" value="P:translation"/>
    <property type="evidence" value="ECO:0007669"/>
    <property type="project" value="TreeGrafter"/>
</dbReference>
<protein>
    <submittedName>
        <fullName evidence="5">Ribosome biogenesis GTPase YlqF</fullName>
    </submittedName>
</protein>
<proteinExistence type="predicted"/>
<feature type="region of interest" description="Disordered" evidence="3">
    <location>
        <begin position="293"/>
        <end position="350"/>
    </location>
</feature>
<dbReference type="InterPro" id="IPR027417">
    <property type="entry name" value="P-loop_NTPase"/>
</dbReference>
<feature type="compositionally biased region" description="Polar residues" evidence="3">
    <location>
        <begin position="333"/>
        <end position="350"/>
    </location>
</feature>
<dbReference type="Proteomes" id="UP000324285">
    <property type="component" value="Chromosome"/>
</dbReference>
<dbReference type="SUPFAM" id="SSF52540">
    <property type="entry name" value="P-loop containing nucleoside triphosphate hydrolases"/>
    <property type="match status" value="1"/>
</dbReference>
<dbReference type="InterPro" id="IPR023179">
    <property type="entry name" value="GTP-bd_ortho_bundle_sf"/>
</dbReference>
<name>A0A5C1NFF9_9GAMM</name>
<dbReference type="PANTHER" id="PTHR45782">
    <property type="entry name" value="MITOCHONDRIAL RIBOSOME-ASSOCIATED GTPASE 1"/>
    <property type="match status" value="1"/>
</dbReference>
<evidence type="ECO:0000313" key="6">
    <source>
        <dbReference type="Proteomes" id="UP000324285"/>
    </source>
</evidence>
<dbReference type="OrthoDB" id="9779790at2"/>
<feature type="compositionally biased region" description="Acidic residues" evidence="3">
    <location>
        <begin position="301"/>
        <end position="318"/>
    </location>
</feature>
<dbReference type="PRINTS" id="PR00326">
    <property type="entry name" value="GTP1OBG"/>
</dbReference>
<dbReference type="KEGG" id="hbh:E4T21_06010"/>
<dbReference type="NCBIfam" id="TIGR03596">
    <property type="entry name" value="GTPase_YlqF"/>
    <property type="match status" value="1"/>
</dbReference>
<evidence type="ECO:0000256" key="1">
    <source>
        <dbReference type="ARBA" id="ARBA00022741"/>
    </source>
</evidence>
<keyword evidence="2" id="KW-0342">GTP-binding</keyword>
<dbReference type="GO" id="GO:0005525">
    <property type="term" value="F:GTP binding"/>
    <property type="evidence" value="ECO:0007669"/>
    <property type="project" value="UniProtKB-KW"/>
</dbReference>
<sequence>MLGWFPGHMNKARRQILEALPEIDVVIEVLDARLPYSSANPMLAHLTRHKPVLKILSRADLADPQRTKEWTAFFDAQENTRALAITTTNTRELKRIPKLCHELAGQVRADRDVRVMVMGIPNVGKSTLINGLAGRTIAKTGNEPAVTKRQQKVRIPGRIALTDTPGVLWPKIEDQASAYRLAASGAIRDTAIDYVDVALIAAAELAKRYPDALKSRYKLKQLPTYEANPEADSVEADGGFRLDLMANAGFDGHAILADIASRRGGLRAGGEIDLHRGSEVLLHELRDGKIGRLTLETPADIPEEEPEEEGLEEAEQDLQETAGQAPANAQVGDASQSQKTQDSTPDNGPQ</sequence>
<dbReference type="EMBL" id="CP038437">
    <property type="protein sequence ID" value="QEM81148.1"/>
    <property type="molecule type" value="Genomic_DNA"/>
</dbReference>
<dbReference type="CDD" id="cd01856">
    <property type="entry name" value="YlqF"/>
    <property type="match status" value="1"/>
</dbReference>
<dbReference type="Pfam" id="PF01926">
    <property type="entry name" value="MMR_HSR1"/>
    <property type="match status" value="1"/>
</dbReference>
<dbReference type="Gene3D" id="3.40.50.300">
    <property type="entry name" value="P-loop containing nucleotide triphosphate hydrolases"/>
    <property type="match status" value="1"/>
</dbReference>
<dbReference type="RefSeq" id="WP_149284162.1">
    <property type="nucleotide sequence ID" value="NZ_CP038437.2"/>
</dbReference>
<keyword evidence="1" id="KW-0547">Nucleotide-binding</keyword>
<organism evidence="5 6">
    <name type="scientific">Halomonas binhaiensis</name>
    <dbReference type="NCBI Taxonomy" id="2562282"/>
    <lineage>
        <taxon>Bacteria</taxon>
        <taxon>Pseudomonadati</taxon>
        <taxon>Pseudomonadota</taxon>
        <taxon>Gammaproteobacteria</taxon>
        <taxon>Oceanospirillales</taxon>
        <taxon>Halomonadaceae</taxon>
        <taxon>Halomonas</taxon>
    </lineage>
</organism>
<dbReference type="GO" id="GO:0003924">
    <property type="term" value="F:GTPase activity"/>
    <property type="evidence" value="ECO:0007669"/>
    <property type="project" value="TreeGrafter"/>
</dbReference>
<evidence type="ECO:0000256" key="2">
    <source>
        <dbReference type="ARBA" id="ARBA00023134"/>
    </source>
</evidence>
<accession>A0A5C1NFF9</accession>
<dbReference type="AlphaFoldDB" id="A0A5C1NFF9"/>
<evidence type="ECO:0000259" key="4">
    <source>
        <dbReference type="Pfam" id="PF01926"/>
    </source>
</evidence>
<dbReference type="PANTHER" id="PTHR45782:SF4">
    <property type="entry name" value="MITOCHONDRIAL RIBOSOME-ASSOCIATED GTPASE 1"/>
    <property type="match status" value="1"/>
</dbReference>
<dbReference type="Gene3D" id="1.10.1580.10">
    <property type="match status" value="1"/>
</dbReference>